<dbReference type="Pfam" id="PF01650">
    <property type="entry name" value="Peptidase_C13"/>
    <property type="match status" value="1"/>
</dbReference>
<gene>
    <name evidence="4" type="ORF">DBO85_12135</name>
</gene>
<dbReference type="SUPFAM" id="SSF52129">
    <property type="entry name" value="Caspase-like"/>
    <property type="match status" value="1"/>
</dbReference>
<dbReference type="GO" id="GO:0006508">
    <property type="term" value="P:proteolysis"/>
    <property type="evidence" value="ECO:0007669"/>
    <property type="project" value="InterPro"/>
</dbReference>
<accession>A0A2T5P8M7</accession>
<comment type="caution">
    <text evidence="4">The sequence shown here is derived from an EMBL/GenBank/DDBJ whole genome shotgun (WGS) entry which is preliminary data.</text>
</comment>
<evidence type="ECO:0000313" key="5">
    <source>
        <dbReference type="Proteomes" id="UP000244064"/>
    </source>
</evidence>
<dbReference type="InterPro" id="IPR003409">
    <property type="entry name" value="MORN"/>
</dbReference>
<dbReference type="RefSeq" id="WP_108107534.1">
    <property type="nucleotide sequence ID" value="NZ_QASN01000019.1"/>
</dbReference>
<evidence type="ECO:0000313" key="4">
    <source>
        <dbReference type="EMBL" id="PTU74100.1"/>
    </source>
</evidence>
<feature type="domain" description="Caspase family p20" evidence="3">
    <location>
        <begin position="387"/>
        <end position="458"/>
    </location>
</feature>
<sequence length="572" mass="63653">MRPLAPLLLTLLLGACTEGEPLTPPDARLPDGSRYRGEVVDGLLQGPGRLDYDSGAWFEGQFKDGQPDGHGEWRGLFGEHYVGEFRAGLFDGRGVLIYEDGTRYEGQFRQSRMHGEGTLTQAGSVYRGEFKKDRYHGYGSLEMPDGSSHRGHFIKGVAQGQGVRIDAAGNQFVGNFRDGVLEGKGSYRSAEGDHYAGGFRADRFHGEGRYESASGDVWRGQFREGAASGAGEYHGSDGETYQGELRRWRYHGAGRLTRPDQSVYVGRFNYGRFHGDGLLTLADGSRQQGLWHNDQLLRDPEGEHQADPLDLALLEQGQLLQQAIEAVPLSTDAIELYSLSLAGDGSQSVFMREAEYAEQLFAERLAARGHISLINHRDHLHDKPMATRENLRRALQALAERSGKEDLIFIYLTSHGSEDHQLSLTQPRLNLASLPAEELARMLEPLRDRHKVLVVSACFSGGFIPPLKDQRTLVMTAARADRTSFGCAEDNDFTYFGRALLAEALQQTDDLERAFEIARSRVEEQEEEEQLTASEPQIWAPRAVLAQWKSWRAQQPETTLEDSALSLNNSAK</sequence>
<dbReference type="GO" id="GO:0004197">
    <property type="term" value="F:cysteine-type endopeptidase activity"/>
    <property type="evidence" value="ECO:0007669"/>
    <property type="project" value="InterPro"/>
</dbReference>
<keyword evidence="5" id="KW-1185">Reference proteome</keyword>
<dbReference type="PROSITE" id="PS50208">
    <property type="entry name" value="CASPASE_P20"/>
    <property type="match status" value="1"/>
</dbReference>
<protein>
    <submittedName>
        <fullName evidence="4">Peptidase C13</fullName>
    </submittedName>
</protein>
<dbReference type="PANTHER" id="PTHR43215">
    <property type="entry name" value="RADIAL SPOKE HEAD 1 HOMOLOG"/>
    <property type="match status" value="1"/>
</dbReference>
<keyword evidence="2" id="KW-0175">Coiled coil</keyword>
<dbReference type="PANTHER" id="PTHR43215:SF14">
    <property type="entry name" value="RADIAL SPOKE HEAD 1 HOMOLOG"/>
    <property type="match status" value="1"/>
</dbReference>
<dbReference type="Gene3D" id="2.20.110.10">
    <property type="entry name" value="Histone H3 K4-specific methyltransferase SET7/9 N-terminal domain"/>
    <property type="match status" value="4"/>
</dbReference>
<keyword evidence="1" id="KW-0677">Repeat</keyword>
<evidence type="ECO:0000259" key="3">
    <source>
        <dbReference type="PROSITE" id="PS50208"/>
    </source>
</evidence>
<dbReference type="EMBL" id="QASN01000019">
    <property type="protein sequence ID" value="PTU74100.1"/>
    <property type="molecule type" value="Genomic_DNA"/>
</dbReference>
<evidence type="ECO:0000256" key="2">
    <source>
        <dbReference type="SAM" id="Coils"/>
    </source>
</evidence>
<dbReference type="SUPFAM" id="SSF82185">
    <property type="entry name" value="Histone H3 K4-specific methyltransferase SET7/9 N-terminal domain"/>
    <property type="match status" value="2"/>
</dbReference>
<name>A0A2T5P8M7_9PSED</name>
<dbReference type="PROSITE" id="PS51257">
    <property type="entry name" value="PROKAR_LIPOPROTEIN"/>
    <property type="match status" value="1"/>
</dbReference>
<feature type="coiled-coil region" evidence="2">
    <location>
        <begin position="501"/>
        <end position="528"/>
    </location>
</feature>
<dbReference type="Pfam" id="PF02493">
    <property type="entry name" value="MORN"/>
    <property type="match status" value="11"/>
</dbReference>
<dbReference type="OrthoDB" id="345222at2"/>
<dbReference type="InterPro" id="IPR001096">
    <property type="entry name" value="Peptidase_C13"/>
</dbReference>
<evidence type="ECO:0000256" key="1">
    <source>
        <dbReference type="ARBA" id="ARBA00022737"/>
    </source>
</evidence>
<dbReference type="AlphaFoldDB" id="A0A2T5P8M7"/>
<proteinExistence type="predicted"/>
<organism evidence="4 5">
    <name type="scientific">Pseudomonas mangrovi</name>
    <dbReference type="NCBI Taxonomy" id="2161748"/>
    <lineage>
        <taxon>Bacteria</taxon>
        <taxon>Pseudomonadati</taxon>
        <taxon>Pseudomonadota</taxon>
        <taxon>Gammaproteobacteria</taxon>
        <taxon>Pseudomonadales</taxon>
        <taxon>Pseudomonadaceae</taxon>
        <taxon>Pseudomonas</taxon>
    </lineage>
</organism>
<dbReference type="SMART" id="SM00698">
    <property type="entry name" value="MORN"/>
    <property type="match status" value="9"/>
</dbReference>
<dbReference type="Proteomes" id="UP000244064">
    <property type="component" value="Unassembled WGS sequence"/>
</dbReference>
<dbReference type="InterPro" id="IPR001309">
    <property type="entry name" value="Pept_C14_p20"/>
</dbReference>
<dbReference type="InterPro" id="IPR029030">
    <property type="entry name" value="Caspase-like_dom_sf"/>
</dbReference>
<dbReference type="Gene3D" id="3.40.50.1460">
    <property type="match status" value="1"/>
</dbReference>
<reference evidence="4 5" key="1">
    <citation type="submission" date="2018-04" db="EMBL/GenBank/DDBJ databases">
        <title>Pseudomonas sp. nov., isolated from mangrove soil.</title>
        <authorList>
            <person name="Chen C."/>
        </authorList>
    </citation>
    <scope>NUCLEOTIDE SEQUENCE [LARGE SCALE GENOMIC DNA]</scope>
    <source>
        <strain evidence="4 5">TC-11</strain>
    </source>
</reference>